<gene>
    <name evidence="1" type="ORF">SAMN02745138_03197</name>
</gene>
<dbReference type="EMBL" id="FRAH01000088">
    <property type="protein sequence ID" value="SHL28694.1"/>
    <property type="molecule type" value="Genomic_DNA"/>
</dbReference>
<dbReference type="RefSeq" id="WP_159432908.1">
    <property type="nucleotide sequence ID" value="NZ_FRAH01000088.1"/>
</dbReference>
<protein>
    <submittedName>
        <fullName evidence="1">Uncharacterized protein</fullName>
    </submittedName>
</protein>
<organism evidence="1 2">
    <name type="scientific">Anaerotignum lactatifermentans DSM 14214</name>
    <dbReference type="NCBI Taxonomy" id="1121323"/>
    <lineage>
        <taxon>Bacteria</taxon>
        <taxon>Bacillati</taxon>
        <taxon>Bacillota</taxon>
        <taxon>Clostridia</taxon>
        <taxon>Lachnospirales</taxon>
        <taxon>Anaerotignaceae</taxon>
        <taxon>Anaerotignum</taxon>
    </lineage>
</organism>
<proteinExistence type="predicted"/>
<evidence type="ECO:0000313" key="1">
    <source>
        <dbReference type="EMBL" id="SHL28694.1"/>
    </source>
</evidence>
<evidence type="ECO:0000313" key="2">
    <source>
        <dbReference type="Proteomes" id="UP000183975"/>
    </source>
</evidence>
<reference evidence="1 2" key="1">
    <citation type="submission" date="2016-11" db="EMBL/GenBank/DDBJ databases">
        <authorList>
            <person name="Jaros S."/>
            <person name="Januszkiewicz K."/>
            <person name="Wedrychowicz H."/>
        </authorList>
    </citation>
    <scope>NUCLEOTIDE SEQUENCE [LARGE SCALE GENOMIC DNA]</scope>
    <source>
        <strain evidence="1 2">DSM 14214</strain>
    </source>
</reference>
<name>A0A1M6ZE86_9FIRM</name>
<accession>A0A1M6ZE86</accession>
<dbReference type="Proteomes" id="UP000183975">
    <property type="component" value="Unassembled WGS sequence"/>
</dbReference>
<dbReference type="AlphaFoldDB" id="A0A1M6ZE86"/>
<sequence>MKKTLEENSYENCEIIDYDIVRYYNEKTAAFQADIVVNFVDPSGYHEGMKKSL</sequence>
<keyword evidence="2" id="KW-1185">Reference proteome</keyword>